<evidence type="ECO:0000313" key="4">
    <source>
        <dbReference type="Proteomes" id="UP000532373"/>
    </source>
</evidence>
<dbReference type="InterPro" id="IPR047650">
    <property type="entry name" value="Transpos_IS110"/>
</dbReference>
<gene>
    <name evidence="3" type="ORF">HNQ96_006426</name>
</gene>
<dbReference type="GO" id="GO:0006313">
    <property type="term" value="P:DNA transposition"/>
    <property type="evidence" value="ECO:0007669"/>
    <property type="project" value="InterPro"/>
</dbReference>
<evidence type="ECO:0000259" key="1">
    <source>
        <dbReference type="Pfam" id="PF01548"/>
    </source>
</evidence>
<dbReference type="NCBIfam" id="NF033542">
    <property type="entry name" value="transpos_IS110"/>
    <property type="match status" value="1"/>
</dbReference>
<dbReference type="Pfam" id="PF02371">
    <property type="entry name" value="Transposase_20"/>
    <property type="match status" value="1"/>
</dbReference>
<dbReference type="PANTHER" id="PTHR33055:SF3">
    <property type="entry name" value="PUTATIVE TRANSPOSASE FOR IS117-RELATED"/>
    <property type="match status" value="1"/>
</dbReference>
<dbReference type="RefSeq" id="WP_246471540.1">
    <property type="nucleotide sequence ID" value="NZ_JACHGI010000034.1"/>
</dbReference>
<dbReference type="GO" id="GO:0004803">
    <property type="term" value="F:transposase activity"/>
    <property type="evidence" value="ECO:0007669"/>
    <property type="project" value="InterPro"/>
</dbReference>
<reference evidence="3 4" key="1">
    <citation type="submission" date="2020-08" db="EMBL/GenBank/DDBJ databases">
        <title>Genomic Encyclopedia of Type Strains, Phase IV (KMG-IV): sequencing the most valuable type-strain genomes for metagenomic binning, comparative biology and taxonomic classification.</title>
        <authorList>
            <person name="Goeker M."/>
        </authorList>
    </citation>
    <scope>NUCLEOTIDE SEQUENCE [LARGE SCALE GENOMIC DNA]</scope>
    <source>
        <strain evidence="3 4">DSM 17454</strain>
    </source>
</reference>
<dbReference type="InterPro" id="IPR002525">
    <property type="entry name" value="Transp_IS110-like_N"/>
</dbReference>
<sequence length="362" mass="40169">MDAPFRLRPSARTGANQQEEIAMPDGVRVVGLDIAKSVFQVHGADSMGERFSDGSSDAMMWSSSFASFRAAWFGLEACPGAHFWGRLLLSMGHEVRLIPAQYVRPYVKTNKNDAADAEAICEAVTRPTMRFVPIKEEMQQEILVIHRVREMLIRQRTQLINAIRGHLAEFGVIGPNRAHNIGLLTVLIEDETETRIPPVARHALRYLAEQLREVKTKLARFDSDLVAVARGSSACRRLMTIPGVGVVTASALVSSMRDPADFKSGRHFSAWLGLVPKRHSTGGKEQLGSISKRGNGYLRKLLIHGSRSIMRWRGRAWIWLAKLRDRRPANVAVVAIANKTARVVWALLRYGGTYGVPTRGAA</sequence>
<name>A0A8E2BGN7_9HYPH</name>
<dbReference type="AlphaFoldDB" id="A0A8E2BGN7"/>
<evidence type="ECO:0000259" key="2">
    <source>
        <dbReference type="Pfam" id="PF02371"/>
    </source>
</evidence>
<dbReference type="Proteomes" id="UP000532373">
    <property type="component" value="Unassembled WGS sequence"/>
</dbReference>
<evidence type="ECO:0000313" key="3">
    <source>
        <dbReference type="EMBL" id="MBB6470527.1"/>
    </source>
</evidence>
<dbReference type="Pfam" id="PF01548">
    <property type="entry name" value="DEDD_Tnp_IS110"/>
    <property type="match status" value="1"/>
</dbReference>
<feature type="domain" description="Transposase IS110-like N-terminal" evidence="1">
    <location>
        <begin position="30"/>
        <end position="169"/>
    </location>
</feature>
<feature type="domain" description="Transposase IS116/IS110/IS902 C-terminal" evidence="2">
    <location>
        <begin position="235"/>
        <end position="313"/>
    </location>
</feature>
<dbReference type="EMBL" id="JACHGI010000034">
    <property type="protein sequence ID" value="MBB6470527.1"/>
    <property type="molecule type" value="Genomic_DNA"/>
</dbReference>
<dbReference type="PANTHER" id="PTHR33055">
    <property type="entry name" value="TRANSPOSASE FOR INSERTION SEQUENCE ELEMENT IS1111A"/>
    <property type="match status" value="1"/>
</dbReference>
<organism evidence="3 4">
    <name type="scientific">Aminobacter carboxidus</name>
    <dbReference type="NCBI Taxonomy" id="376165"/>
    <lineage>
        <taxon>Bacteria</taxon>
        <taxon>Pseudomonadati</taxon>
        <taxon>Pseudomonadota</taxon>
        <taxon>Alphaproteobacteria</taxon>
        <taxon>Hyphomicrobiales</taxon>
        <taxon>Phyllobacteriaceae</taxon>
        <taxon>Aminobacter</taxon>
    </lineage>
</organism>
<dbReference type="InterPro" id="IPR003346">
    <property type="entry name" value="Transposase_20"/>
</dbReference>
<dbReference type="GO" id="GO:0003677">
    <property type="term" value="F:DNA binding"/>
    <property type="evidence" value="ECO:0007669"/>
    <property type="project" value="InterPro"/>
</dbReference>
<proteinExistence type="predicted"/>
<accession>A0A8E2BGN7</accession>
<protein>
    <submittedName>
        <fullName evidence="3">Transposase</fullName>
    </submittedName>
</protein>
<comment type="caution">
    <text evidence="3">The sequence shown here is derived from an EMBL/GenBank/DDBJ whole genome shotgun (WGS) entry which is preliminary data.</text>
</comment>